<feature type="transmembrane region" description="Helical" evidence="1">
    <location>
        <begin position="93"/>
        <end position="110"/>
    </location>
</feature>
<keyword evidence="1" id="KW-0812">Transmembrane</keyword>
<name>B8FN23_DESAL</name>
<evidence type="ECO:0000313" key="2">
    <source>
        <dbReference type="EMBL" id="ACL05893.1"/>
    </source>
</evidence>
<dbReference type="HOGENOM" id="CLU_033063_0_0_7"/>
<dbReference type="eggNOG" id="COG1287">
    <property type="taxonomic scope" value="Bacteria"/>
</dbReference>
<protein>
    <recommendedName>
        <fullName evidence="4">Glycosyltransferase RgtA/B/C/D-like domain-containing protein</fullName>
    </recommendedName>
</protein>
<feature type="transmembrane region" description="Helical" evidence="1">
    <location>
        <begin position="122"/>
        <end position="155"/>
    </location>
</feature>
<feature type="transmembrane region" description="Helical" evidence="1">
    <location>
        <begin position="336"/>
        <end position="357"/>
    </location>
</feature>
<keyword evidence="1" id="KW-1133">Transmembrane helix</keyword>
<dbReference type="KEGG" id="dal:Dalk_4211"/>
<keyword evidence="1" id="KW-0472">Membrane</keyword>
<evidence type="ECO:0000256" key="1">
    <source>
        <dbReference type="SAM" id="Phobius"/>
    </source>
</evidence>
<dbReference type="AlphaFoldDB" id="B8FN23"/>
<dbReference type="Proteomes" id="UP000000739">
    <property type="component" value="Chromosome"/>
</dbReference>
<sequence>METNAAAMPRPAALGLSILSAVLVLIALTDAFAEPDLWGYLNFGRLFFKESGFPSRDLLAYTPTHPDWVFHEWLTGVVLYRIMEAVGPAGIQVLKYTLGCLTALLLFLASRRRGATVLHSLSFFLLGGAFFSWAYPAFRALCFTYFFFALFIFVLETARHNENFRRLWILPLIMALWANLHGGFPAGLGLIGLYAAGRFWEGRRYWPYLKVLAVCALATLINPYGLGLWTAIAGHLAEPQAGVREWVSVPGAWVHFGRSYDLLIFLACVGFTVGMLVLSRFKDKVFTLICLTTAFLGMVHHRHMPFLVLALGAYGPFLLQDVCCGEKRKTKARACAMLFVLLFALAMAACNIKYFVLKTPIVIKGGNPLALNTPWEPYAPGTDALFYPVHAVDYLETAGFSGNILPYATWGGYISWRLYPRCKVAMDLRFETVYPKKVRDEYFRFLQAGAGWRDFLVRYPHDIVLIYRGGALHKAMSKEPGWREIYKDANTVVFSRKGGR</sequence>
<reference evidence="2 3" key="1">
    <citation type="journal article" date="2012" name="Environ. Microbiol.">
        <title>The genome sequence of Desulfatibacillum alkenivorans AK-01: a blueprint for anaerobic alkane oxidation.</title>
        <authorList>
            <person name="Callaghan A.V."/>
            <person name="Morris B.E."/>
            <person name="Pereira I.A."/>
            <person name="McInerney M.J."/>
            <person name="Austin R.N."/>
            <person name="Groves J.T."/>
            <person name="Kukor J.J."/>
            <person name="Suflita J.M."/>
            <person name="Young L.Y."/>
            <person name="Zylstra G.J."/>
            <person name="Wawrik B."/>
        </authorList>
    </citation>
    <scope>NUCLEOTIDE SEQUENCE [LARGE SCALE GENOMIC DNA]</scope>
    <source>
        <strain evidence="2 3">AK-01</strain>
    </source>
</reference>
<evidence type="ECO:0000313" key="3">
    <source>
        <dbReference type="Proteomes" id="UP000000739"/>
    </source>
</evidence>
<dbReference type="EMBL" id="CP001322">
    <property type="protein sequence ID" value="ACL05893.1"/>
    <property type="molecule type" value="Genomic_DNA"/>
</dbReference>
<accession>B8FN23</accession>
<keyword evidence="3" id="KW-1185">Reference proteome</keyword>
<evidence type="ECO:0008006" key="4">
    <source>
        <dbReference type="Google" id="ProtNLM"/>
    </source>
</evidence>
<gene>
    <name evidence="2" type="ordered locus">Dalk_4211</name>
</gene>
<feature type="transmembrane region" description="Helical" evidence="1">
    <location>
        <begin position="252"/>
        <end position="278"/>
    </location>
</feature>
<dbReference type="RefSeq" id="WP_015948940.1">
    <property type="nucleotide sequence ID" value="NC_011768.1"/>
</dbReference>
<proteinExistence type="predicted"/>
<feature type="transmembrane region" description="Helical" evidence="1">
    <location>
        <begin position="208"/>
        <end position="232"/>
    </location>
</feature>
<feature type="transmembrane region" description="Helical" evidence="1">
    <location>
        <begin position="285"/>
        <end position="300"/>
    </location>
</feature>
<feature type="transmembrane region" description="Helical" evidence="1">
    <location>
        <begin position="167"/>
        <end position="196"/>
    </location>
</feature>
<organism evidence="2 3">
    <name type="scientific">Desulfatibacillum aliphaticivorans</name>
    <dbReference type="NCBI Taxonomy" id="218208"/>
    <lineage>
        <taxon>Bacteria</taxon>
        <taxon>Pseudomonadati</taxon>
        <taxon>Thermodesulfobacteriota</taxon>
        <taxon>Desulfobacteria</taxon>
        <taxon>Desulfobacterales</taxon>
        <taxon>Desulfatibacillaceae</taxon>
        <taxon>Desulfatibacillum</taxon>
    </lineage>
</organism>